<dbReference type="GO" id="GO:0005730">
    <property type="term" value="C:nucleolus"/>
    <property type="evidence" value="ECO:0007669"/>
    <property type="project" value="UniProtKB-SubCell"/>
</dbReference>
<dbReference type="GO" id="GO:0000467">
    <property type="term" value="P:exonucleolytic trimming to generate mature 3'-end of 5.8S rRNA from tricistronic rRNA transcript (SSU-rRNA, 5.8S rRNA, LSU-rRNA)"/>
    <property type="evidence" value="ECO:0007669"/>
    <property type="project" value="TreeGrafter"/>
</dbReference>
<evidence type="ECO:0000256" key="9">
    <source>
        <dbReference type="ARBA" id="ARBA00030617"/>
    </source>
</evidence>
<dbReference type="SUPFAM" id="SSF55666">
    <property type="entry name" value="Ribonuclease PH domain 2-like"/>
    <property type="match status" value="1"/>
</dbReference>
<dbReference type="SUPFAM" id="SSF54211">
    <property type="entry name" value="Ribosomal protein S5 domain 2-like"/>
    <property type="match status" value="1"/>
</dbReference>
<dbReference type="InterPro" id="IPR050590">
    <property type="entry name" value="Exosome_comp_Rrp42_subfam"/>
</dbReference>
<evidence type="ECO:0000313" key="12">
    <source>
        <dbReference type="EMBL" id="KAK9813773.1"/>
    </source>
</evidence>
<dbReference type="GO" id="GO:0071028">
    <property type="term" value="P:nuclear mRNA surveillance"/>
    <property type="evidence" value="ECO:0007669"/>
    <property type="project" value="TreeGrafter"/>
</dbReference>
<evidence type="ECO:0000259" key="10">
    <source>
        <dbReference type="Pfam" id="PF01138"/>
    </source>
</evidence>
<keyword evidence="5" id="KW-0698">rRNA processing</keyword>
<feature type="domain" description="Exoribonuclease phosphorolytic" evidence="11">
    <location>
        <begin position="214"/>
        <end position="278"/>
    </location>
</feature>
<evidence type="ECO:0000256" key="4">
    <source>
        <dbReference type="ARBA" id="ARBA00022490"/>
    </source>
</evidence>
<dbReference type="PANTHER" id="PTHR11097:SF9">
    <property type="entry name" value="EXOSOME COMPLEX COMPONENT RRP43"/>
    <property type="match status" value="1"/>
</dbReference>
<feature type="domain" description="Exoribonuclease phosphorolytic" evidence="10">
    <location>
        <begin position="43"/>
        <end position="173"/>
    </location>
</feature>
<comment type="subcellular location">
    <subcellularLocation>
        <location evidence="1">Cytoplasm</location>
    </subcellularLocation>
    <subcellularLocation>
        <location evidence="2">Nucleus</location>
        <location evidence="2">Nucleolus</location>
    </subcellularLocation>
</comment>
<dbReference type="Proteomes" id="UP001465755">
    <property type="component" value="Unassembled WGS sequence"/>
</dbReference>
<dbReference type="GO" id="GO:0071035">
    <property type="term" value="P:nuclear polyadenylation-dependent rRNA catabolic process"/>
    <property type="evidence" value="ECO:0007669"/>
    <property type="project" value="TreeGrafter"/>
</dbReference>
<keyword evidence="13" id="KW-1185">Reference proteome</keyword>
<keyword evidence="4" id="KW-0963">Cytoplasm</keyword>
<dbReference type="InterPro" id="IPR036345">
    <property type="entry name" value="ExoRNase_PH_dom2_sf"/>
</dbReference>
<sequence>MTARVDSAPADSQAEAFKRLYPDQYYRRFLSQNTRPDGRSLTQTRPASVVLGVITSADSSALIKIGNTTVIAGVKLEVLMPKDPPDQGCLQVNVELTTLCSPEMRDNRPTEVPSFLTQQVDAAVRGSSAWQPQALCIQAGRAAWAVYLDLYVLCADGVLLDACVLAAMAALNALRLAPVDVTDAGNVVAAGNDAMTDGTSHPQQPYALSKQGTPLTLTCAVIDDRLIADPSSEEESLAATVVSTTVDGQGHVMGLQHAGGGVELSTAHLQQCITAAQDRHTDLFRVLSSAQPPDH</sequence>
<dbReference type="GO" id="GO:0034475">
    <property type="term" value="P:U4 snRNA 3'-end processing"/>
    <property type="evidence" value="ECO:0007669"/>
    <property type="project" value="TreeGrafter"/>
</dbReference>
<evidence type="ECO:0000256" key="6">
    <source>
        <dbReference type="ARBA" id="ARBA00022835"/>
    </source>
</evidence>
<dbReference type="GO" id="GO:0035925">
    <property type="term" value="F:mRNA 3'-UTR AU-rich region binding"/>
    <property type="evidence" value="ECO:0007669"/>
    <property type="project" value="TreeGrafter"/>
</dbReference>
<dbReference type="Gene3D" id="3.30.230.70">
    <property type="entry name" value="GHMP Kinase, N-terminal domain"/>
    <property type="match status" value="1"/>
</dbReference>
<dbReference type="Pfam" id="PF03725">
    <property type="entry name" value="RNase_PH_C"/>
    <property type="match status" value="1"/>
</dbReference>
<dbReference type="InterPro" id="IPR027408">
    <property type="entry name" value="PNPase/RNase_PH_dom_sf"/>
</dbReference>
<accession>A0AAW1PZX5</accession>
<keyword evidence="6" id="KW-0271">Exosome</keyword>
<protein>
    <recommendedName>
        <fullName evidence="9">Ribosomal RNA-processing protein 43</fullName>
    </recommendedName>
</protein>
<dbReference type="EMBL" id="JALJOQ010000003">
    <property type="protein sequence ID" value="KAK9813773.1"/>
    <property type="molecule type" value="Genomic_DNA"/>
</dbReference>
<evidence type="ECO:0000256" key="3">
    <source>
        <dbReference type="ARBA" id="ARBA00006678"/>
    </source>
</evidence>
<comment type="caution">
    <text evidence="12">The sequence shown here is derived from an EMBL/GenBank/DDBJ whole genome shotgun (WGS) entry which is preliminary data.</text>
</comment>
<dbReference type="GO" id="GO:0000176">
    <property type="term" value="C:nuclear exosome (RNase complex)"/>
    <property type="evidence" value="ECO:0007669"/>
    <property type="project" value="TreeGrafter"/>
</dbReference>
<evidence type="ECO:0000256" key="7">
    <source>
        <dbReference type="ARBA" id="ARBA00022884"/>
    </source>
</evidence>
<dbReference type="AlphaFoldDB" id="A0AAW1PZX5"/>
<keyword evidence="8" id="KW-0539">Nucleus</keyword>
<dbReference type="InterPro" id="IPR020568">
    <property type="entry name" value="Ribosomal_Su5_D2-typ_SF"/>
</dbReference>
<comment type="similarity">
    <text evidence="3">Belongs to the RNase PH family.</text>
</comment>
<keyword evidence="7" id="KW-0694">RNA-binding</keyword>
<reference evidence="12 13" key="1">
    <citation type="journal article" date="2024" name="Nat. Commun.">
        <title>Phylogenomics reveals the evolutionary origins of lichenization in chlorophyte algae.</title>
        <authorList>
            <person name="Puginier C."/>
            <person name="Libourel C."/>
            <person name="Otte J."/>
            <person name="Skaloud P."/>
            <person name="Haon M."/>
            <person name="Grisel S."/>
            <person name="Petersen M."/>
            <person name="Berrin J.G."/>
            <person name="Delaux P.M."/>
            <person name="Dal Grande F."/>
            <person name="Keller J."/>
        </authorList>
    </citation>
    <scope>NUCLEOTIDE SEQUENCE [LARGE SCALE GENOMIC DNA]</scope>
    <source>
        <strain evidence="12 13">SAG 2036</strain>
    </source>
</reference>
<name>A0AAW1PZX5_9CHLO</name>
<dbReference type="InterPro" id="IPR015847">
    <property type="entry name" value="ExoRNase_PH_dom2"/>
</dbReference>
<dbReference type="Pfam" id="PF01138">
    <property type="entry name" value="RNase_PH"/>
    <property type="match status" value="1"/>
</dbReference>
<evidence type="ECO:0000313" key="13">
    <source>
        <dbReference type="Proteomes" id="UP001465755"/>
    </source>
</evidence>
<dbReference type="GO" id="GO:0034476">
    <property type="term" value="P:U5 snRNA 3'-end processing"/>
    <property type="evidence" value="ECO:0007669"/>
    <property type="project" value="TreeGrafter"/>
</dbReference>
<dbReference type="InterPro" id="IPR001247">
    <property type="entry name" value="ExoRNase_PH_dom1"/>
</dbReference>
<dbReference type="PANTHER" id="PTHR11097">
    <property type="entry name" value="EXOSOME COMPLEX EXONUCLEASE RIBOSOMAL RNA PROCESSING PROTEIN"/>
    <property type="match status" value="1"/>
</dbReference>
<evidence type="ECO:0000256" key="5">
    <source>
        <dbReference type="ARBA" id="ARBA00022552"/>
    </source>
</evidence>
<evidence type="ECO:0000259" key="11">
    <source>
        <dbReference type="Pfam" id="PF03725"/>
    </source>
</evidence>
<evidence type="ECO:0000256" key="1">
    <source>
        <dbReference type="ARBA" id="ARBA00004496"/>
    </source>
</evidence>
<evidence type="ECO:0000256" key="8">
    <source>
        <dbReference type="ARBA" id="ARBA00023242"/>
    </source>
</evidence>
<dbReference type="GO" id="GO:0034473">
    <property type="term" value="P:U1 snRNA 3'-end processing"/>
    <property type="evidence" value="ECO:0007669"/>
    <property type="project" value="TreeGrafter"/>
</dbReference>
<organism evidence="12 13">
    <name type="scientific">Symbiochloris irregularis</name>
    <dbReference type="NCBI Taxonomy" id="706552"/>
    <lineage>
        <taxon>Eukaryota</taxon>
        <taxon>Viridiplantae</taxon>
        <taxon>Chlorophyta</taxon>
        <taxon>core chlorophytes</taxon>
        <taxon>Trebouxiophyceae</taxon>
        <taxon>Trebouxiales</taxon>
        <taxon>Trebouxiaceae</taxon>
        <taxon>Symbiochloris</taxon>
    </lineage>
</organism>
<gene>
    <name evidence="12" type="ORF">WJX73_008734</name>
</gene>
<evidence type="ECO:0000256" key="2">
    <source>
        <dbReference type="ARBA" id="ARBA00004604"/>
    </source>
</evidence>
<dbReference type="GO" id="GO:0071038">
    <property type="term" value="P:TRAMP-dependent tRNA surveillance pathway"/>
    <property type="evidence" value="ECO:0007669"/>
    <property type="project" value="TreeGrafter"/>
</dbReference>
<proteinExistence type="inferred from homology"/>
<dbReference type="GO" id="GO:0000177">
    <property type="term" value="C:cytoplasmic exosome (RNase complex)"/>
    <property type="evidence" value="ECO:0007669"/>
    <property type="project" value="TreeGrafter"/>
</dbReference>
<dbReference type="GO" id="GO:0016075">
    <property type="term" value="P:rRNA catabolic process"/>
    <property type="evidence" value="ECO:0007669"/>
    <property type="project" value="TreeGrafter"/>
</dbReference>